<name>A0ABV6C7B4_9ACTN</name>
<dbReference type="InterPro" id="IPR006385">
    <property type="entry name" value="HAD_hydro_SerB1"/>
</dbReference>
<dbReference type="InterPro" id="IPR002123">
    <property type="entry name" value="Plipid/glycerol_acylTrfase"/>
</dbReference>
<organism evidence="4 5">
    <name type="scientific">Aciditerrimonas ferrireducens</name>
    <dbReference type="NCBI Taxonomy" id="667306"/>
    <lineage>
        <taxon>Bacteria</taxon>
        <taxon>Bacillati</taxon>
        <taxon>Actinomycetota</taxon>
        <taxon>Acidimicrobiia</taxon>
        <taxon>Acidimicrobiales</taxon>
        <taxon>Acidimicrobiaceae</taxon>
        <taxon>Aciditerrimonas</taxon>
    </lineage>
</organism>
<keyword evidence="1" id="KW-0808">Transferase</keyword>
<keyword evidence="2" id="KW-0012">Acyltransferase</keyword>
<dbReference type="Pfam" id="PF12710">
    <property type="entry name" value="HAD"/>
    <property type="match status" value="1"/>
</dbReference>
<sequence>MAAGQGPRRERAANGTAPSARPAVFVDLDRTLLRGASGPVLGRALREVGLLEGPGLPGEGLLYAAYDLLGESLATIGLVRLAALRTRGWPEAEVLRAGELAAPTLAGMVQPYAPAALAAHRAAGRQLVLATTSPEQLVRPLARLLDFDDVVATRYQVADGRLTGGLDGELVWGLGKWRAVAAWARARGVDLRTCWAYSDAVFDAPLLGAVGNPRVVHPDPRLRLLARAVGWPEEPWDRPPGVLKLGPFELADLLRPVLRPEAFPYARFVLEGLERVPGEGPVLLAANHRSYFDVVALALVVARLGRPARFLAKQELFDAPLVGPLARALGGIPVDRRGDPAAALEPARRALEAGEIVVVTPQGTIPRGRAFYDPVLRGKTGCARLAAATGAPVVPIGLFGTEAVWPRSARLPRVTQVLDPPLVQVKV</sequence>
<dbReference type="PANTHER" id="PTHR10434:SF11">
    <property type="entry name" value="1-ACYL-SN-GLYCEROL-3-PHOSPHATE ACYLTRANSFERASE"/>
    <property type="match status" value="1"/>
</dbReference>
<dbReference type="NCBIfam" id="TIGR01490">
    <property type="entry name" value="HAD-SF-IB-hyp1"/>
    <property type="match status" value="1"/>
</dbReference>
<gene>
    <name evidence="4" type="ORF">ACFFRE_11320</name>
</gene>
<accession>A0ABV6C7B4</accession>
<dbReference type="SMART" id="SM00563">
    <property type="entry name" value="PlsC"/>
    <property type="match status" value="1"/>
</dbReference>
<dbReference type="EMBL" id="JBHLYQ010000142">
    <property type="protein sequence ID" value="MFC0082721.1"/>
    <property type="molecule type" value="Genomic_DNA"/>
</dbReference>
<dbReference type="InterPro" id="IPR036412">
    <property type="entry name" value="HAD-like_sf"/>
</dbReference>
<dbReference type="InterPro" id="IPR023214">
    <property type="entry name" value="HAD_sf"/>
</dbReference>
<evidence type="ECO:0000256" key="2">
    <source>
        <dbReference type="ARBA" id="ARBA00023315"/>
    </source>
</evidence>
<comment type="caution">
    <text evidence="4">The sequence shown here is derived from an EMBL/GenBank/DDBJ whole genome shotgun (WGS) entry which is preliminary data.</text>
</comment>
<dbReference type="RefSeq" id="WP_377790349.1">
    <property type="nucleotide sequence ID" value="NZ_JBHLYQ010000142.1"/>
</dbReference>
<dbReference type="SUPFAM" id="SSF56784">
    <property type="entry name" value="HAD-like"/>
    <property type="match status" value="1"/>
</dbReference>
<dbReference type="PANTHER" id="PTHR10434">
    <property type="entry name" value="1-ACYL-SN-GLYCEROL-3-PHOSPHATE ACYLTRANSFERASE"/>
    <property type="match status" value="1"/>
</dbReference>
<dbReference type="Proteomes" id="UP001589788">
    <property type="component" value="Unassembled WGS sequence"/>
</dbReference>
<feature type="domain" description="Phospholipid/glycerol acyltransferase" evidence="3">
    <location>
        <begin position="282"/>
        <end position="401"/>
    </location>
</feature>
<evidence type="ECO:0000313" key="4">
    <source>
        <dbReference type="EMBL" id="MFC0082721.1"/>
    </source>
</evidence>
<dbReference type="Pfam" id="PF01553">
    <property type="entry name" value="Acyltransferase"/>
    <property type="match status" value="1"/>
</dbReference>
<evidence type="ECO:0000313" key="5">
    <source>
        <dbReference type="Proteomes" id="UP001589788"/>
    </source>
</evidence>
<dbReference type="SUPFAM" id="SSF69593">
    <property type="entry name" value="Glycerol-3-phosphate (1)-acyltransferase"/>
    <property type="match status" value="1"/>
</dbReference>
<keyword evidence="4" id="KW-0378">Hydrolase</keyword>
<evidence type="ECO:0000259" key="3">
    <source>
        <dbReference type="SMART" id="SM00563"/>
    </source>
</evidence>
<reference evidence="4 5" key="1">
    <citation type="submission" date="2024-09" db="EMBL/GenBank/DDBJ databases">
        <authorList>
            <person name="Sun Q."/>
            <person name="Mori K."/>
        </authorList>
    </citation>
    <scope>NUCLEOTIDE SEQUENCE [LARGE SCALE GENOMIC DNA]</scope>
    <source>
        <strain evidence="4 5">JCM 15389</strain>
    </source>
</reference>
<protein>
    <submittedName>
        <fullName evidence="4">HAD-IB family hydrolase</fullName>
    </submittedName>
</protein>
<dbReference type="NCBIfam" id="TIGR01488">
    <property type="entry name" value="HAD-SF-IB"/>
    <property type="match status" value="1"/>
</dbReference>
<dbReference type="CDD" id="cd07989">
    <property type="entry name" value="LPLAT_AGPAT-like"/>
    <property type="match status" value="1"/>
</dbReference>
<proteinExistence type="predicted"/>
<evidence type="ECO:0000256" key="1">
    <source>
        <dbReference type="ARBA" id="ARBA00022679"/>
    </source>
</evidence>
<feature type="non-terminal residue" evidence="4">
    <location>
        <position position="427"/>
    </location>
</feature>
<dbReference type="Gene3D" id="1.20.1440.100">
    <property type="entry name" value="SG protein - dephosphorylation function"/>
    <property type="match status" value="1"/>
</dbReference>
<dbReference type="Gene3D" id="3.40.50.1000">
    <property type="entry name" value="HAD superfamily/HAD-like"/>
    <property type="match status" value="1"/>
</dbReference>
<dbReference type="GO" id="GO:0016787">
    <property type="term" value="F:hydrolase activity"/>
    <property type="evidence" value="ECO:0007669"/>
    <property type="project" value="UniProtKB-KW"/>
</dbReference>
<keyword evidence="5" id="KW-1185">Reference proteome</keyword>